<dbReference type="Proteomes" id="UP000007397">
    <property type="component" value="Chromosome"/>
</dbReference>
<organism evidence="1 2">
    <name type="scientific">Halobacillus halophilus (strain ATCC 35676 / DSM 2266 / JCM 20832 / KCTC 3685 / LMG 17431 / NBRC 102448 / NCIMB 2269)</name>
    <name type="common">Sporosarcina halophila</name>
    <dbReference type="NCBI Taxonomy" id="866895"/>
    <lineage>
        <taxon>Bacteria</taxon>
        <taxon>Bacillati</taxon>
        <taxon>Bacillota</taxon>
        <taxon>Bacilli</taxon>
        <taxon>Bacillales</taxon>
        <taxon>Bacillaceae</taxon>
        <taxon>Halobacillus</taxon>
    </lineage>
</organism>
<dbReference type="KEGG" id="hhd:HBHAL_2366"/>
<name>I0JKP3_HALH3</name>
<accession>I0JKP3</accession>
<evidence type="ECO:0000313" key="1">
    <source>
        <dbReference type="EMBL" id="CCG44712.1"/>
    </source>
</evidence>
<reference evidence="1 2" key="1">
    <citation type="journal article" date="2013" name="Environ. Microbiol.">
        <title>Chloride and organic osmolytes: a hybrid strategy to cope with elevated salinities by the moderately halophilic, chloride-dependent bacterium Halobacillus halophilus.</title>
        <authorList>
            <person name="Saum S.H."/>
            <person name="Pfeiffer F."/>
            <person name="Palm P."/>
            <person name="Rampp M."/>
            <person name="Schuster S.C."/>
            <person name="Muller V."/>
            <person name="Oesterhelt D."/>
        </authorList>
    </citation>
    <scope>NUCLEOTIDE SEQUENCE [LARGE SCALE GENOMIC DNA]</scope>
    <source>
        <strain evidence="2">ATCC 35676 / DSM 2266 / JCM 20832 / KCTC 3685 / LMG 17431 / NBRC 102448 / NCIMB 2269</strain>
    </source>
</reference>
<dbReference type="AlphaFoldDB" id="I0JKP3"/>
<gene>
    <name evidence="1" type="ordered locus">HBHAL_2366</name>
</gene>
<sequence length="199" mass="23105">MKGKGSYKAVIIILLLLITALSVTVFITINKYNAYHDYLENRVFNPSFKWFDIDFGNYSELIDEAISEETIDLKTVTQLNSIYTNGSDNFQELSHIAKVVKDADLNSDRILNKLHEISITLTLLRQEVEESGTGTLKLSGDQIKFLNNIKAFNSIFEDTLKEYSDIDDEEFFEYDNQYWIEYLSNISKRSDSIRIYNVY</sequence>
<dbReference type="EMBL" id="HE717023">
    <property type="protein sequence ID" value="CCG44712.1"/>
    <property type="molecule type" value="Genomic_DNA"/>
</dbReference>
<protein>
    <submittedName>
        <fullName evidence="1">Uncharacterized protein</fullName>
    </submittedName>
</protein>
<dbReference type="PATRIC" id="fig|866895.3.peg.1372"/>
<evidence type="ECO:0000313" key="2">
    <source>
        <dbReference type="Proteomes" id="UP000007397"/>
    </source>
</evidence>
<keyword evidence="2" id="KW-1185">Reference proteome</keyword>
<proteinExistence type="predicted"/>
<dbReference type="HOGENOM" id="CLU_1370526_0_0_9"/>
<dbReference type="RefSeq" id="WP_014642614.1">
    <property type="nucleotide sequence ID" value="NC_017668.1"/>
</dbReference>